<feature type="transmembrane region" description="Helical" evidence="7">
    <location>
        <begin position="135"/>
        <end position="154"/>
    </location>
</feature>
<feature type="transmembrane region" description="Helical" evidence="7">
    <location>
        <begin position="12"/>
        <end position="30"/>
    </location>
</feature>
<evidence type="ECO:0000256" key="1">
    <source>
        <dbReference type="ARBA" id="ARBA00004651"/>
    </source>
</evidence>
<evidence type="ECO:0000256" key="2">
    <source>
        <dbReference type="ARBA" id="ARBA00022475"/>
    </source>
</evidence>
<dbReference type="Pfam" id="PF04093">
    <property type="entry name" value="MreD"/>
    <property type="match status" value="1"/>
</dbReference>
<evidence type="ECO:0000256" key="3">
    <source>
        <dbReference type="ARBA" id="ARBA00022692"/>
    </source>
</evidence>
<dbReference type="NCBIfam" id="TIGR03426">
    <property type="entry name" value="shape_MreD"/>
    <property type="match status" value="1"/>
</dbReference>
<dbReference type="EMBL" id="CAEZTI010000044">
    <property type="protein sequence ID" value="CAB4560010.1"/>
    <property type="molecule type" value="Genomic_DNA"/>
</dbReference>
<evidence type="ECO:0000313" key="8">
    <source>
        <dbReference type="EMBL" id="CAB4560010.1"/>
    </source>
</evidence>
<feature type="transmembrane region" description="Helical" evidence="7">
    <location>
        <begin position="66"/>
        <end position="93"/>
    </location>
</feature>
<sequence>MMDQFIAIAENRYTRLVLVGLMFLSLQTTLFNDLRPFGVCLQVMLLLAASSGLAKGSQTGAIAGFIVGLLYDLVLATPLGLCAAVFAIVGYLAGYAHSFVHESTWWSRMLTASIVSAVGMILLPIGFTITGSENVLTMHVFTVAFVVALFNAMFSLPVEFVCRWALREPSAAR</sequence>
<evidence type="ECO:0000256" key="6">
    <source>
        <dbReference type="ARBA" id="ARBA00023136"/>
    </source>
</evidence>
<organism evidence="8">
    <name type="scientific">freshwater metagenome</name>
    <dbReference type="NCBI Taxonomy" id="449393"/>
    <lineage>
        <taxon>unclassified sequences</taxon>
        <taxon>metagenomes</taxon>
        <taxon>ecological metagenomes</taxon>
    </lineage>
</organism>
<evidence type="ECO:0000256" key="5">
    <source>
        <dbReference type="ARBA" id="ARBA00022989"/>
    </source>
</evidence>
<protein>
    <submittedName>
        <fullName evidence="8">Unannotated protein</fullName>
    </submittedName>
</protein>
<evidence type="ECO:0000256" key="7">
    <source>
        <dbReference type="SAM" id="Phobius"/>
    </source>
</evidence>
<keyword evidence="5 7" id="KW-1133">Transmembrane helix</keyword>
<keyword evidence="6 7" id="KW-0472">Membrane</keyword>
<dbReference type="AlphaFoldDB" id="A0A6J6D7N7"/>
<keyword evidence="2" id="KW-1003">Cell membrane</keyword>
<reference evidence="8" key="1">
    <citation type="submission" date="2020-05" db="EMBL/GenBank/DDBJ databases">
        <authorList>
            <person name="Chiriac C."/>
            <person name="Salcher M."/>
            <person name="Ghai R."/>
            <person name="Kavagutti S V."/>
        </authorList>
    </citation>
    <scope>NUCLEOTIDE SEQUENCE</scope>
</reference>
<gene>
    <name evidence="8" type="ORF">UFOPK1619_00333</name>
</gene>
<dbReference type="GO" id="GO:0008360">
    <property type="term" value="P:regulation of cell shape"/>
    <property type="evidence" value="ECO:0007669"/>
    <property type="project" value="UniProtKB-KW"/>
</dbReference>
<proteinExistence type="predicted"/>
<keyword evidence="4" id="KW-0133">Cell shape</keyword>
<dbReference type="InterPro" id="IPR007227">
    <property type="entry name" value="Cell_shape_determining_MreD"/>
</dbReference>
<evidence type="ECO:0000256" key="4">
    <source>
        <dbReference type="ARBA" id="ARBA00022960"/>
    </source>
</evidence>
<feature type="transmembrane region" description="Helical" evidence="7">
    <location>
        <begin position="105"/>
        <end position="123"/>
    </location>
</feature>
<dbReference type="GO" id="GO:0005886">
    <property type="term" value="C:plasma membrane"/>
    <property type="evidence" value="ECO:0007669"/>
    <property type="project" value="UniProtKB-SubCell"/>
</dbReference>
<accession>A0A6J6D7N7</accession>
<comment type="subcellular location">
    <subcellularLocation>
        <location evidence="1">Cell membrane</location>
        <topology evidence="1">Multi-pass membrane protein</topology>
    </subcellularLocation>
</comment>
<keyword evidence="3 7" id="KW-0812">Transmembrane</keyword>
<name>A0A6J6D7N7_9ZZZZ</name>